<keyword evidence="11" id="KW-1185">Reference proteome</keyword>
<keyword evidence="5 7" id="KW-0808">Transferase</keyword>
<dbReference type="Pfam" id="PF00534">
    <property type="entry name" value="Glycos_transf_1"/>
    <property type="match status" value="1"/>
</dbReference>
<evidence type="ECO:0000313" key="11">
    <source>
        <dbReference type="Proteomes" id="UP000036923"/>
    </source>
</evidence>
<dbReference type="Gene3D" id="3.40.50.2000">
    <property type="entry name" value="Glycogen Phosphorylase B"/>
    <property type="match status" value="2"/>
</dbReference>
<comment type="pathway">
    <text evidence="7">Glycan biosynthesis; glycogen biosynthesis.</text>
</comment>
<evidence type="ECO:0000259" key="9">
    <source>
        <dbReference type="Pfam" id="PF08323"/>
    </source>
</evidence>
<dbReference type="Pfam" id="PF08323">
    <property type="entry name" value="Glyco_transf_5"/>
    <property type="match status" value="1"/>
</dbReference>
<feature type="binding site" evidence="7">
    <location>
        <position position="18"/>
    </location>
    <ligand>
        <name>ADP-alpha-D-glucose</name>
        <dbReference type="ChEBI" id="CHEBI:57498"/>
    </ligand>
</feature>
<evidence type="ECO:0000256" key="2">
    <source>
        <dbReference type="ARBA" id="ARBA00002764"/>
    </source>
</evidence>
<organism evidence="10 11">
    <name type="scientific">Pseudobacteroides cellulosolvens ATCC 35603 = DSM 2933</name>
    <dbReference type="NCBI Taxonomy" id="398512"/>
    <lineage>
        <taxon>Bacteria</taxon>
        <taxon>Bacillati</taxon>
        <taxon>Bacillota</taxon>
        <taxon>Clostridia</taxon>
        <taxon>Eubacteriales</taxon>
        <taxon>Oscillospiraceae</taxon>
        <taxon>Pseudobacteroides</taxon>
    </lineage>
</organism>
<accession>A0A0L6JP77</accession>
<dbReference type="GO" id="GO:0005978">
    <property type="term" value="P:glycogen biosynthetic process"/>
    <property type="evidence" value="ECO:0007669"/>
    <property type="project" value="UniProtKB-UniRule"/>
</dbReference>
<dbReference type="EMBL" id="LGTC01000001">
    <property type="protein sequence ID" value="KNY27167.1"/>
    <property type="molecule type" value="Genomic_DNA"/>
</dbReference>
<comment type="caution">
    <text evidence="10">The sequence shown here is derived from an EMBL/GenBank/DDBJ whole genome shotgun (WGS) entry which is preliminary data.</text>
</comment>
<evidence type="ECO:0000256" key="5">
    <source>
        <dbReference type="ARBA" id="ARBA00022679"/>
    </source>
</evidence>
<dbReference type="EC" id="2.4.1.21" evidence="7"/>
<dbReference type="PANTHER" id="PTHR45825">
    <property type="entry name" value="GRANULE-BOUND STARCH SYNTHASE 1, CHLOROPLASTIC/AMYLOPLASTIC"/>
    <property type="match status" value="1"/>
</dbReference>
<evidence type="ECO:0000256" key="3">
    <source>
        <dbReference type="ARBA" id="ARBA00010281"/>
    </source>
</evidence>
<sequence length="480" mass="55814">MENLKILFASSEVVPFAKTGGLADVAGSLPKAIKAMGTDIRVVMPKYKCIDKKYTDKMELISSFYVNIVWRRQLCGVYKLVKDNVDYYFIENDFYFNRDGLYGYFDQAEQFTFFNRALLEMLPHIGFQPDVVHFNDWQTGIGSLLLESDYKELKYYKDMKSLFTIHNIKYQGIFPKEIMDSVLGLSWEYFHLNGLEHNDQVNFMKAGIAYSSIVNTVSKTYADEIKHDFFGEGLNGIINRRAGDVYGILNGIDYDHNNPSTDKRLYVNYSSRSINGKYENKKMLQEELKLPVKDVPMVGIISRLVDQKGFDLIDCVIMEILQMDLQLVVLGTGEYKYENMFRWASEVYPEKVSANIKYDDVLAQRIYASSDIFLMPSLFEPCGLSQMFSMRYGTIPLVRETGGLNDTVRPYNEFTGEGNGFTFANYNAHDMLYTIRRAVEIYQNKPIWEMLVKRVMKEDFRWEKSASEYVELYRRAMEKE</sequence>
<dbReference type="STRING" id="398512.Bccel_2435"/>
<feature type="domain" description="Starch synthase catalytic" evidence="9">
    <location>
        <begin position="5"/>
        <end position="239"/>
    </location>
</feature>
<evidence type="ECO:0000256" key="1">
    <source>
        <dbReference type="ARBA" id="ARBA00001478"/>
    </source>
</evidence>
<proteinExistence type="inferred from homology"/>
<keyword evidence="6 7" id="KW-0320">Glycogen biosynthesis</keyword>
<protein>
    <recommendedName>
        <fullName evidence="7">Glycogen synthase</fullName>
        <ecNumber evidence="7">2.4.1.21</ecNumber>
    </recommendedName>
    <alternativeName>
        <fullName evidence="7">Starch [bacterial glycogen] synthase</fullName>
    </alternativeName>
</protein>
<dbReference type="PATRIC" id="fig|398512.5.peg.2537"/>
<evidence type="ECO:0000259" key="8">
    <source>
        <dbReference type="Pfam" id="PF00534"/>
    </source>
</evidence>
<reference evidence="11" key="1">
    <citation type="submission" date="2015-07" db="EMBL/GenBank/DDBJ databases">
        <title>Near-Complete Genome Sequence of the Cellulolytic Bacterium Bacteroides (Pseudobacteroides) cellulosolvens ATCC 35603.</title>
        <authorList>
            <person name="Dassa B."/>
            <person name="Utturkar S.M."/>
            <person name="Klingeman D.M."/>
            <person name="Hurt R.A."/>
            <person name="Keller M."/>
            <person name="Xu J."/>
            <person name="Reddy Y.H.K."/>
            <person name="Borovok I."/>
            <person name="Grinberg I.R."/>
            <person name="Lamed R."/>
            <person name="Zhivin O."/>
            <person name="Bayer E.A."/>
            <person name="Brown S.D."/>
        </authorList>
    </citation>
    <scope>NUCLEOTIDE SEQUENCE [LARGE SCALE GENOMIC DNA]</scope>
    <source>
        <strain evidence="11">DSM 2933</strain>
    </source>
</reference>
<dbReference type="GO" id="GO:0004373">
    <property type="term" value="F:alpha-1,4-glucan glucosyltransferase (UDP-glucose donor) activity"/>
    <property type="evidence" value="ECO:0007669"/>
    <property type="project" value="InterPro"/>
</dbReference>
<dbReference type="UniPathway" id="UPA00164"/>
<dbReference type="eggNOG" id="COG0297">
    <property type="taxonomic scope" value="Bacteria"/>
</dbReference>
<dbReference type="InterPro" id="IPR013534">
    <property type="entry name" value="Starch_synth_cat_dom"/>
</dbReference>
<dbReference type="RefSeq" id="WP_036944472.1">
    <property type="nucleotide sequence ID" value="NZ_JQKC01000029.1"/>
</dbReference>
<dbReference type="HAMAP" id="MF_00484">
    <property type="entry name" value="Glycogen_synth"/>
    <property type="match status" value="1"/>
</dbReference>
<comment type="similarity">
    <text evidence="3 7">Belongs to the glycosyltransferase 1 family. Bacterial/plant glycogen synthase subfamily.</text>
</comment>
<name>A0A0L6JP77_9FIRM</name>
<evidence type="ECO:0000256" key="6">
    <source>
        <dbReference type="ARBA" id="ARBA00023056"/>
    </source>
</evidence>
<dbReference type="SUPFAM" id="SSF53756">
    <property type="entry name" value="UDP-Glycosyltransferase/glycogen phosphorylase"/>
    <property type="match status" value="1"/>
</dbReference>
<evidence type="ECO:0000256" key="7">
    <source>
        <dbReference type="HAMAP-Rule" id="MF_00484"/>
    </source>
</evidence>
<dbReference type="InterPro" id="IPR001296">
    <property type="entry name" value="Glyco_trans_1"/>
</dbReference>
<dbReference type="AlphaFoldDB" id="A0A0L6JP77"/>
<dbReference type="NCBIfam" id="NF001898">
    <property type="entry name" value="PRK00654.1-1"/>
    <property type="match status" value="1"/>
</dbReference>
<dbReference type="CDD" id="cd03791">
    <property type="entry name" value="GT5_Glycogen_synthase_DULL1-like"/>
    <property type="match status" value="1"/>
</dbReference>
<feature type="domain" description="Glycosyl transferase family 1" evidence="8">
    <location>
        <begin position="293"/>
        <end position="440"/>
    </location>
</feature>
<dbReference type="OrthoDB" id="9808590at2"/>
<evidence type="ECO:0000256" key="4">
    <source>
        <dbReference type="ARBA" id="ARBA00022676"/>
    </source>
</evidence>
<dbReference type="InterPro" id="IPR011835">
    <property type="entry name" value="GS/SS"/>
</dbReference>
<comment type="catalytic activity">
    <reaction evidence="1 7">
        <text>[(1-&gt;4)-alpha-D-glucosyl](n) + ADP-alpha-D-glucose = [(1-&gt;4)-alpha-D-glucosyl](n+1) + ADP + H(+)</text>
        <dbReference type="Rhea" id="RHEA:18189"/>
        <dbReference type="Rhea" id="RHEA-COMP:9584"/>
        <dbReference type="Rhea" id="RHEA-COMP:9587"/>
        <dbReference type="ChEBI" id="CHEBI:15378"/>
        <dbReference type="ChEBI" id="CHEBI:15444"/>
        <dbReference type="ChEBI" id="CHEBI:57498"/>
        <dbReference type="ChEBI" id="CHEBI:456216"/>
        <dbReference type="EC" id="2.4.1.21"/>
    </reaction>
</comment>
<comment type="function">
    <text evidence="2 7">Synthesizes alpha-1,4-glucan chains using ADP-glucose.</text>
</comment>
<evidence type="ECO:0000313" key="10">
    <source>
        <dbReference type="EMBL" id="KNY27167.1"/>
    </source>
</evidence>
<dbReference type="NCBIfam" id="TIGR02095">
    <property type="entry name" value="glgA"/>
    <property type="match status" value="1"/>
</dbReference>
<dbReference type="PANTHER" id="PTHR45825:SF11">
    <property type="entry name" value="ALPHA AMYLASE DOMAIN-CONTAINING PROTEIN"/>
    <property type="match status" value="1"/>
</dbReference>
<dbReference type="Proteomes" id="UP000036923">
    <property type="component" value="Unassembled WGS sequence"/>
</dbReference>
<dbReference type="GO" id="GO:0009011">
    <property type="term" value="F:alpha-1,4-glucan glucosyltransferase (ADP-glucose donor) activity"/>
    <property type="evidence" value="ECO:0007669"/>
    <property type="project" value="UniProtKB-UniRule"/>
</dbReference>
<keyword evidence="4 7" id="KW-0328">Glycosyltransferase</keyword>
<gene>
    <name evidence="7" type="primary">glgA</name>
    <name evidence="10" type="ORF">Bccel_2435</name>
</gene>